<evidence type="ECO:0000256" key="1">
    <source>
        <dbReference type="ARBA" id="ARBA00022737"/>
    </source>
</evidence>
<dbReference type="EMBL" id="JAAEEH010000002">
    <property type="protein sequence ID" value="NDL66390.1"/>
    <property type="molecule type" value="Genomic_DNA"/>
</dbReference>
<dbReference type="PANTHER" id="PTHR43308:SF5">
    <property type="entry name" value="S-LAYER PROTEIN _ PEPTIDOGLYCAN ENDO-BETA-N-ACETYLGLUCOSAMINIDASE"/>
    <property type="match status" value="1"/>
</dbReference>
<reference evidence="3 4" key="1">
    <citation type="submission" date="2020-01" db="EMBL/GenBank/DDBJ databases">
        <title>Anaeroalcalibacter tamaniensis gen. nov., sp. nov., moderately halophilic strictly anaerobic fermenter bacterium from mud volcano of Taman peninsula.</title>
        <authorList>
            <person name="Frolova A."/>
            <person name="Merkel A.Y."/>
            <person name="Slobodkin A.I."/>
        </authorList>
    </citation>
    <scope>NUCLEOTIDE SEQUENCE [LARGE SCALE GENOMIC DNA]</scope>
    <source>
        <strain evidence="3 4">F-3ap</strain>
    </source>
</reference>
<evidence type="ECO:0000313" key="4">
    <source>
        <dbReference type="Proteomes" id="UP000461585"/>
    </source>
</evidence>
<evidence type="ECO:0000259" key="2">
    <source>
        <dbReference type="PROSITE" id="PS51272"/>
    </source>
</evidence>
<gene>
    <name evidence="3" type="ORF">GXN74_01335</name>
</gene>
<keyword evidence="1" id="KW-0677">Repeat</keyword>
<keyword evidence="4" id="KW-1185">Reference proteome</keyword>
<name>A0A7X5HTJ2_9FIRM</name>
<proteinExistence type="predicted"/>
<dbReference type="Pfam" id="PF00395">
    <property type="entry name" value="SLH"/>
    <property type="match status" value="2"/>
</dbReference>
<sequence length="383" mass="42946">MGLKKGLVLGVLCMGFFLVLRLGVSGRAGFTDVGEGDWFHGTVLSLATDGRRIVQGYPDGSFRPQGQLSADQFVALTVRALGNSPENGTGYWAQPAIDKALELGLLLPGEIGDYRAPIDRQKMARILVRALELSEGTGELPDFGVLERCLVDSRNLEPATREAVLAAYGAGILGGYPDHTFRPAGILTRAEACTVVERLLSPDKRLVLEPERIREEIRAAMGAQLYGGAEWVDPVEQEVRERIRVDMGLLESGMKYTPNEISYSEGSFFFNLSSDNAYGEILYNRNGPLAGHVEDFKRLLQRRLPEQEVIKVMTYLRQKENYQDLLPEEDKVFYLDQGRYLVRLTMVVHFKENPTLKGSPLVGFSILFRDKEFIEKYERYVVE</sequence>
<accession>A0A7X5HTJ2</accession>
<dbReference type="InterPro" id="IPR001119">
    <property type="entry name" value="SLH_dom"/>
</dbReference>
<comment type="caution">
    <text evidence="3">The sequence shown here is derived from an EMBL/GenBank/DDBJ whole genome shotgun (WGS) entry which is preliminary data.</text>
</comment>
<dbReference type="PROSITE" id="PS51272">
    <property type="entry name" value="SLH"/>
    <property type="match status" value="2"/>
</dbReference>
<dbReference type="AlphaFoldDB" id="A0A7X5HTJ2"/>
<evidence type="ECO:0000313" key="3">
    <source>
        <dbReference type="EMBL" id="NDL66390.1"/>
    </source>
</evidence>
<feature type="domain" description="SLH" evidence="2">
    <location>
        <begin position="26"/>
        <end position="91"/>
    </location>
</feature>
<dbReference type="InterPro" id="IPR051465">
    <property type="entry name" value="Cell_Envelope_Struct_Comp"/>
</dbReference>
<protein>
    <submittedName>
        <fullName evidence="3">S-layer homology domain-containing protein</fullName>
    </submittedName>
</protein>
<organism evidence="3 4">
    <name type="scientific">Anaerotalea alkaliphila</name>
    <dbReference type="NCBI Taxonomy" id="2662126"/>
    <lineage>
        <taxon>Bacteria</taxon>
        <taxon>Bacillati</taxon>
        <taxon>Bacillota</taxon>
        <taxon>Clostridia</taxon>
        <taxon>Eubacteriales</taxon>
        <taxon>Anaerotalea</taxon>
    </lineage>
</organism>
<dbReference type="RefSeq" id="WP_162369120.1">
    <property type="nucleotide sequence ID" value="NZ_JAAEEH010000002.1"/>
</dbReference>
<feature type="domain" description="SLH" evidence="2">
    <location>
        <begin position="147"/>
        <end position="210"/>
    </location>
</feature>
<dbReference type="Proteomes" id="UP000461585">
    <property type="component" value="Unassembled WGS sequence"/>
</dbReference>
<dbReference type="PANTHER" id="PTHR43308">
    <property type="entry name" value="OUTER MEMBRANE PROTEIN ALPHA-RELATED"/>
    <property type="match status" value="1"/>
</dbReference>